<evidence type="ECO:0000256" key="4">
    <source>
        <dbReference type="ARBA" id="ARBA00022475"/>
    </source>
</evidence>
<protein>
    <submittedName>
        <fullName evidence="11">ABC transporter permease subunit</fullName>
    </submittedName>
</protein>
<dbReference type="SUPFAM" id="SSF161098">
    <property type="entry name" value="MetI-like"/>
    <property type="match status" value="2"/>
</dbReference>
<dbReference type="NCBIfam" id="TIGR01726">
    <property type="entry name" value="HEQRo_perm_3TM"/>
    <property type="match status" value="1"/>
</dbReference>
<dbReference type="InterPro" id="IPR035906">
    <property type="entry name" value="MetI-like_sf"/>
</dbReference>
<comment type="similarity">
    <text evidence="2">Belongs to the binding-protein-dependent transport system permease family. HisMQ subfamily.</text>
</comment>
<comment type="subcellular location">
    <subcellularLocation>
        <location evidence="1">Cell inner membrane</location>
        <topology evidence="1">Multi-pass membrane protein</topology>
    </subcellularLocation>
    <subcellularLocation>
        <location evidence="9">Cell membrane</location>
        <topology evidence="9">Multi-pass membrane protein</topology>
    </subcellularLocation>
</comment>
<keyword evidence="5 9" id="KW-0812">Transmembrane</keyword>
<evidence type="ECO:0000256" key="6">
    <source>
        <dbReference type="ARBA" id="ARBA00022970"/>
    </source>
</evidence>
<evidence type="ECO:0000256" key="9">
    <source>
        <dbReference type="RuleBase" id="RU363032"/>
    </source>
</evidence>
<dbReference type="Proteomes" id="UP001163739">
    <property type="component" value="Chromosome"/>
</dbReference>
<sequence length="403" mass="44649">MFSKKTAEQIKFETRPNRVGAKAFYNNPKYRGWIYQSVLFVFLIGFFYSIVSNTLDNMSAQGIKSGFSFLNTSAGFDVLMSLIPFDTTDSYLQIFIIGILNTILVSVIGIIFSTILGFIFGIAYFSRNWLINKIAVIYVEIFRNIPVILQVIFWYTVFNALPIARESLNLGDAVFLNVTGLYFPKLVGESGSGVVYGAIVVAILAIFAIKRWAKKRQELTGEQFPILWTSLGIFFGLPLLALLITGLPFHLDYPALKGFNFKGGISVIPELISLAIALSVYTGAFIAEAVRAGIQSVPQGQTEAARSIGLKESKIMSLIIVPQSMRVITPMLNSEYQSLVKNTTIATAIGYPELFTVFAGSALNQVGQAVEIMFMTLAIYFVINMVISLVMNHFNKRTELSAR</sequence>
<evidence type="ECO:0000256" key="1">
    <source>
        <dbReference type="ARBA" id="ARBA00004429"/>
    </source>
</evidence>
<dbReference type="RefSeq" id="WP_265047455.1">
    <property type="nucleotide sequence ID" value="NZ_CP100390.1"/>
</dbReference>
<evidence type="ECO:0000256" key="7">
    <source>
        <dbReference type="ARBA" id="ARBA00022989"/>
    </source>
</evidence>
<dbReference type="InterPro" id="IPR010065">
    <property type="entry name" value="AA_ABC_transptr_permease_3TM"/>
</dbReference>
<evidence type="ECO:0000313" key="11">
    <source>
        <dbReference type="EMBL" id="UZE95971.1"/>
    </source>
</evidence>
<reference evidence="11" key="1">
    <citation type="submission" date="2022-06" db="EMBL/GenBank/DDBJ databases">
        <title>Alkalimarinus sp. nov., isolated from gut of a Alitta virens.</title>
        <authorList>
            <person name="Yang A.I."/>
            <person name="Shin N.-R."/>
        </authorList>
    </citation>
    <scope>NUCLEOTIDE SEQUENCE</scope>
    <source>
        <strain evidence="11">A2M4</strain>
    </source>
</reference>
<feature type="transmembrane region" description="Helical" evidence="9">
    <location>
        <begin position="33"/>
        <end position="55"/>
    </location>
</feature>
<evidence type="ECO:0000259" key="10">
    <source>
        <dbReference type="PROSITE" id="PS50928"/>
    </source>
</evidence>
<keyword evidence="12" id="KW-1185">Reference proteome</keyword>
<evidence type="ECO:0000256" key="5">
    <source>
        <dbReference type="ARBA" id="ARBA00022692"/>
    </source>
</evidence>
<feature type="transmembrane region" description="Helical" evidence="9">
    <location>
        <begin position="372"/>
        <end position="394"/>
    </location>
</feature>
<proteinExistence type="inferred from homology"/>
<evidence type="ECO:0000313" key="12">
    <source>
        <dbReference type="Proteomes" id="UP001163739"/>
    </source>
</evidence>
<dbReference type="PANTHER" id="PTHR30614:SF37">
    <property type="entry name" value="AMINO-ACID ABC TRANSPORTER PERMEASE PROTEIN YHDX-RELATED"/>
    <property type="match status" value="1"/>
</dbReference>
<dbReference type="InterPro" id="IPR000515">
    <property type="entry name" value="MetI-like"/>
</dbReference>
<dbReference type="Gene3D" id="1.10.3720.10">
    <property type="entry name" value="MetI-like"/>
    <property type="match status" value="1"/>
</dbReference>
<dbReference type="InterPro" id="IPR043429">
    <property type="entry name" value="ArtM/GltK/GlnP/TcyL/YhdX-like"/>
</dbReference>
<dbReference type="CDD" id="cd06261">
    <property type="entry name" value="TM_PBP2"/>
    <property type="match status" value="1"/>
</dbReference>
<dbReference type="PROSITE" id="PS50928">
    <property type="entry name" value="ABC_TM1"/>
    <property type="match status" value="1"/>
</dbReference>
<dbReference type="Pfam" id="PF00528">
    <property type="entry name" value="BPD_transp_1"/>
    <property type="match status" value="1"/>
</dbReference>
<keyword evidence="3 9" id="KW-0813">Transport</keyword>
<keyword evidence="4" id="KW-1003">Cell membrane</keyword>
<name>A0ABY6N1L7_9ALTE</name>
<feature type="domain" description="ABC transmembrane type-1" evidence="10">
    <location>
        <begin position="99"/>
        <end position="391"/>
    </location>
</feature>
<accession>A0ABY6N1L7</accession>
<dbReference type="EMBL" id="CP100390">
    <property type="protein sequence ID" value="UZE95971.1"/>
    <property type="molecule type" value="Genomic_DNA"/>
</dbReference>
<keyword evidence="8 9" id="KW-0472">Membrane</keyword>
<keyword evidence="6" id="KW-0029">Amino-acid transport</keyword>
<feature type="transmembrane region" description="Helical" evidence="9">
    <location>
        <begin position="271"/>
        <end position="294"/>
    </location>
</feature>
<keyword evidence="7 9" id="KW-1133">Transmembrane helix</keyword>
<organism evidence="11 12">
    <name type="scientific">Alkalimarinus alittae</name>
    <dbReference type="NCBI Taxonomy" id="2961619"/>
    <lineage>
        <taxon>Bacteria</taxon>
        <taxon>Pseudomonadati</taxon>
        <taxon>Pseudomonadota</taxon>
        <taxon>Gammaproteobacteria</taxon>
        <taxon>Alteromonadales</taxon>
        <taxon>Alteromonadaceae</taxon>
        <taxon>Alkalimarinus</taxon>
    </lineage>
</organism>
<evidence type="ECO:0000256" key="3">
    <source>
        <dbReference type="ARBA" id="ARBA00022448"/>
    </source>
</evidence>
<feature type="transmembrane region" description="Helical" evidence="9">
    <location>
        <begin position="136"/>
        <end position="157"/>
    </location>
</feature>
<evidence type="ECO:0000256" key="8">
    <source>
        <dbReference type="ARBA" id="ARBA00023136"/>
    </source>
</evidence>
<evidence type="ECO:0000256" key="2">
    <source>
        <dbReference type="ARBA" id="ARBA00010072"/>
    </source>
</evidence>
<dbReference type="PANTHER" id="PTHR30614">
    <property type="entry name" value="MEMBRANE COMPONENT OF AMINO ACID ABC TRANSPORTER"/>
    <property type="match status" value="1"/>
</dbReference>
<feature type="transmembrane region" description="Helical" evidence="9">
    <location>
        <begin position="91"/>
        <end position="124"/>
    </location>
</feature>
<feature type="transmembrane region" description="Helical" evidence="9">
    <location>
        <begin position="193"/>
        <end position="213"/>
    </location>
</feature>
<gene>
    <name evidence="11" type="ORF">NKI27_18290</name>
</gene>
<feature type="transmembrane region" description="Helical" evidence="9">
    <location>
        <begin position="225"/>
        <end position="251"/>
    </location>
</feature>